<evidence type="ECO:0000256" key="8">
    <source>
        <dbReference type="ARBA" id="ARBA00022842"/>
    </source>
</evidence>
<keyword evidence="6" id="KW-0949">S-adenosyl-L-methionine</keyword>
<sequence>MPPPPDVDLDESPASSPELLAHDTLPEDALVPEVSMVEETAVTGVTFSPELWMQRRQWALQALRKEGVRSVLDVGCGAGALLETLMMPASTVYEPPIKPARQQKGSQLPSPVDSDEDGFDHESELFINRLGGIDASRDVIAPALSIINPQSSSNAFPPPRPRWEPLSTELWLGGLEKYNAKLEGYEAIVALEVIEHLDPNVLSRFGVVTLGTYRPRLMLISTPNFDFNAKFPRAQEDGFAQRGFVDPTGRTQRVFRHSDHKIEMTGAEFRTWAETAAADWGYEVEVSGVGTSSHPSFYPPDDKHNANQPIFASQTAIFRMGSGMPLRSPRSVRTTPLPFMPASKESSHPHKLAGRFSHPRTAPGDGAKADPEAVRAKVREFFGGSSTPEVSLEELWGVLAIAAVCGGSKRWLVGSLGGWGDCAPLGQGGQGDGEFEVTKSRGDGLSVKWTGWKPVSEEKEQDWGTPMEGVEADMGKGW</sequence>
<reference evidence="14 15" key="1">
    <citation type="submission" date="2016-06" db="EMBL/GenBank/DDBJ databases">
        <title>Evolution of pathogenesis and genome organization in the Tremellales.</title>
        <authorList>
            <person name="Cuomo C."/>
            <person name="Litvintseva A."/>
            <person name="Heitman J."/>
            <person name="Chen Y."/>
            <person name="Sun S."/>
            <person name="Springer D."/>
            <person name="Dromer F."/>
            <person name="Young S."/>
            <person name="Zeng Q."/>
            <person name="Chapman S."/>
            <person name="Gujja S."/>
            <person name="Saif S."/>
            <person name="Birren B."/>
        </authorList>
    </citation>
    <scope>NUCLEOTIDE SEQUENCE [LARGE SCALE GENOMIC DNA]</scope>
    <source>
        <strain evidence="14 15">CBS 6039</strain>
    </source>
</reference>
<dbReference type="EC" id="2.1.1.386" evidence="11"/>
<evidence type="ECO:0000256" key="12">
    <source>
        <dbReference type="ARBA" id="ARBA00048418"/>
    </source>
</evidence>
<evidence type="ECO:0000256" key="6">
    <source>
        <dbReference type="ARBA" id="ARBA00022691"/>
    </source>
</evidence>
<name>A0A1E3I623_9TREE</name>
<dbReference type="GO" id="GO:0001510">
    <property type="term" value="P:RNA methylation"/>
    <property type="evidence" value="ECO:0007669"/>
    <property type="project" value="InterPro"/>
</dbReference>
<keyword evidence="9" id="KW-0694">RNA-binding</keyword>
<organism evidence="14 15">
    <name type="scientific">Cryptococcus amylolentus CBS 6039</name>
    <dbReference type="NCBI Taxonomy" id="1295533"/>
    <lineage>
        <taxon>Eukaryota</taxon>
        <taxon>Fungi</taxon>
        <taxon>Dikarya</taxon>
        <taxon>Basidiomycota</taxon>
        <taxon>Agaricomycotina</taxon>
        <taxon>Tremellomycetes</taxon>
        <taxon>Tremellales</taxon>
        <taxon>Cryptococcaceae</taxon>
        <taxon>Cryptococcus</taxon>
    </lineage>
</organism>
<protein>
    <recommendedName>
        <fullName evidence="3">Small RNA 2'-O-methyltransferase</fullName>
        <ecNumber evidence="11">2.1.1.386</ecNumber>
    </recommendedName>
</protein>
<evidence type="ECO:0000256" key="7">
    <source>
        <dbReference type="ARBA" id="ARBA00022723"/>
    </source>
</evidence>
<gene>
    <name evidence="14" type="ORF">L202_00037</name>
</gene>
<dbReference type="SUPFAM" id="SSF53335">
    <property type="entry name" value="S-adenosyl-L-methionine-dependent methyltransferases"/>
    <property type="match status" value="1"/>
</dbReference>
<dbReference type="RefSeq" id="XP_018997805.1">
    <property type="nucleotide sequence ID" value="XM_019133100.1"/>
</dbReference>
<evidence type="ECO:0000256" key="1">
    <source>
        <dbReference type="ARBA" id="ARBA00001946"/>
    </source>
</evidence>
<comment type="similarity">
    <text evidence="2">Belongs to the methyltransferase superfamily. HEN1 family.</text>
</comment>
<evidence type="ECO:0000256" key="13">
    <source>
        <dbReference type="SAM" id="MobiDB-lite"/>
    </source>
</evidence>
<keyword evidence="10" id="KW-0943">RNA-mediated gene silencing</keyword>
<dbReference type="OrthoDB" id="2154311at2759"/>
<comment type="caution">
    <text evidence="14">The sequence shown here is derived from an EMBL/GenBank/DDBJ whole genome shotgun (WGS) entry which is preliminary data.</text>
</comment>
<feature type="region of interest" description="Disordered" evidence="13">
    <location>
        <begin position="341"/>
        <end position="368"/>
    </location>
</feature>
<evidence type="ECO:0000256" key="5">
    <source>
        <dbReference type="ARBA" id="ARBA00022679"/>
    </source>
</evidence>
<comment type="catalytic activity">
    <reaction evidence="12">
        <text>small RNA 3'-end nucleotide + S-adenosyl-L-methionine = small RNA 3'-end 2'-O-methylnucleotide + S-adenosyl-L-homocysteine + H(+)</text>
        <dbReference type="Rhea" id="RHEA:37887"/>
        <dbReference type="Rhea" id="RHEA-COMP:10415"/>
        <dbReference type="Rhea" id="RHEA-COMP:10416"/>
        <dbReference type="ChEBI" id="CHEBI:15378"/>
        <dbReference type="ChEBI" id="CHEBI:57856"/>
        <dbReference type="ChEBI" id="CHEBI:59789"/>
        <dbReference type="ChEBI" id="CHEBI:74896"/>
        <dbReference type="ChEBI" id="CHEBI:74898"/>
        <dbReference type="EC" id="2.1.1.386"/>
    </reaction>
</comment>
<dbReference type="GO" id="GO:0005634">
    <property type="term" value="C:nucleus"/>
    <property type="evidence" value="ECO:0007669"/>
    <property type="project" value="TreeGrafter"/>
</dbReference>
<keyword evidence="7" id="KW-0479">Metal-binding</keyword>
<keyword evidence="5" id="KW-0808">Transferase</keyword>
<evidence type="ECO:0000256" key="10">
    <source>
        <dbReference type="ARBA" id="ARBA00023158"/>
    </source>
</evidence>
<keyword evidence="8" id="KW-0460">Magnesium</keyword>
<keyword evidence="15" id="KW-1185">Reference proteome</keyword>
<dbReference type="Gene3D" id="3.40.50.150">
    <property type="entry name" value="Vaccinia Virus protein VP39"/>
    <property type="match status" value="1"/>
</dbReference>
<dbReference type="EMBL" id="AWGJ01000001">
    <property type="protein sequence ID" value="ODN84002.1"/>
    <property type="molecule type" value="Genomic_DNA"/>
</dbReference>
<dbReference type="GeneID" id="30151346"/>
<accession>A0A1E3I623</accession>
<evidence type="ECO:0000256" key="9">
    <source>
        <dbReference type="ARBA" id="ARBA00022884"/>
    </source>
</evidence>
<feature type="region of interest" description="Disordered" evidence="13">
    <location>
        <begin position="456"/>
        <end position="478"/>
    </location>
</feature>
<dbReference type="PANTHER" id="PTHR21404:SF3">
    <property type="entry name" value="SMALL RNA 2'-O-METHYLTRANSFERASE"/>
    <property type="match status" value="1"/>
</dbReference>
<dbReference type="STRING" id="1295533.A0A1E3I623"/>
<comment type="cofactor">
    <cofactor evidence="1">
        <name>Mg(2+)</name>
        <dbReference type="ChEBI" id="CHEBI:18420"/>
    </cofactor>
</comment>
<dbReference type="GO" id="GO:0003723">
    <property type="term" value="F:RNA binding"/>
    <property type="evidence" value="ECO:0007669"/>
    <property type="project" value="UniProtKB-KW"/>
</dbReference>
<dbReference type="AlphaFoldDB" id="A0A1E3I623"/>
<dbReference type="Proteomes" id="UP000094065">
    <property type="component" value="Unassembled WGS sequence"/>
</dbReference>
<evidence type="ECO:0000256" key="11">
    <source>
        <dbReference type="ARBA" id="ARBA00035025"/>
    </source>
</evidence>
<feature type="region of interest" description="Disordered" evidence="13">
    <location>
        <begin position="96"/>
        <end position="117"/>
    </location>
</feature>
<evidence type="ECO:0000313" key="14">
    <source>
        <dbReference type="EMBL" id="ODN84002.1"/>
    </source>
</evidence>
<evidence type="ECO:0000256" key="3">
    <source>
        <dbReference type="ARBA" id="ARBA00021330"/>
    </source>
</evidence>
<dbReference type="GO" id="GO:0046872">
    <property type="term" value="F:metal ion binding"/>
    <property type="evidence" value="ECO:0007669"/>
    <property type="project" value="UniProtKB-KW"/>
</dbReference>
<evidence type="ECO:0000256" key="2">
    <source>
        <dbReference type="ARBA" id="ARBA00009026"/>
    </source>
</evidence>
<evidence type="ECO:0000313" key="15">
    <source>
        <dbReference type="Proteomes" id="UP000094065"/>
    </source>
</evidence>
<dbReference type="GO" id="GO:0030422">
    <property type="term" value="P:siRNA processing"/>
    <property type="evidence" value="ECO:0007669"/>
    <property type="project" value="TreeGrafter"/>
</dbReference>
<dbReference type="InterPro" id="IPR029063">
    <property type="entry name" value="SAM-dependent_MTases_sf"/>
</dbReference>
<dbReference type="InterPro" id="IPR026610">
    <property type="entry name" value="Hen1"/>
</dbReference>
<evidence type="ECO:0000256" key="4">
    <source>
        <dbReference type="ARBA" id="ARBA00022603"/>
    </source>
</evidence>
<dbReference type="GO" id="GO:0005737">
    <property type="term" value="C:cytoplasm"/>
    <property type="evidence" value="ECO:0007669"/>
    <property type="project" value="TreeGrafter"/>
</dbReference>
<dbReference type="PANTHER" id="PTHR21404">
    <property type="entry name" value="HEN1"/>
    <property type="match status" value="1"/>
</dbReference>
<keyword evidence="4" id="KW-0489">Methyltransferase</keyword>
<dbReference type="GO" id="GO:0090486">
    <property type="term" value="F:small RNA 2'-O-methyltransferase activity"/>
    <property type="evidence" value="ECO:0007669"/>
    <property type="project" value="UniProtKB-EC"/>
</dbReference>
<proteinExistence type="inferred from homology"/>